<dbReference type="Gene3D" id="3.30.2120.10">
    <property type="entry name" value="Bacillus phage protein-like"/>
    <property type="match status" value="1"/>
</dbReference>
<proteinExistence type="predicted"/>
<dbReference type="InterPro" id="IPR028985">
    <property type="entry name" value="Bacillus_phage_prot-like"/>
</dbReference>
<dbReference type="EMBL" id="JAFBEB010000022">
    <property type="protein sequence ID" value="MBM7592276.1"/>
    <property type="molecule type" value="Genomic_DNA"/>
</dbReference>
<dbReference type="Pfam" id="PF18066">
    <property type="entry name" value="Phage_ABA_S"/>
    <property type="match status" value="1"/>
</dbReference>
<dbReference type="RefSeq" id="WP_204520087.1">
    <property type="nucleotide sequence ID" value="NZ_JAFBEB010000022.1"/>
</dbReference>
<name>A0A939BWY1_9BACL</name>
<evidence type="ECO:0000259" key="1">
    <source>
        <dbReference type="Pfam" id="PF18066"/>
    </source>
</evidence>
<dbReference type="AlphaFoldDB" id="A0A939BWY1"/>
<accession>A0A939BWY1</accession>
<dbReference type="InterPro" id="IPR041270">
    <property type="entry name" value="Phage_ABA_S"/>
</dbReference>
<organism evidence="2 3">
    <name type="scientific">Brevibacillus fulvus</name>
    <dbReference type="NCBI Taxonomy" id="1125967"/>
    <lineage>
        <taxon>Bacteria</taxon>
        <taxon>Bacillati</taxon>
        <taxon>Bacillota</taxon>
        <taxon>Bacilli</taxon>
        <taxon>Bacillales</taxon>
        <taxon>Paenibacillaceae</taxon>
        <taxon>Brevibacillus</taxon>
    </lineage>
</organism>
<reference evidence="2" key="1">
    <citation type="submission" date="2021-01" db="EMBL/GenBank/DDBJ databases">
        <title>Genomic Encyclopedia of Type Strains, Phase IV (KMG-IV): sequencing the most valuable type-strain genomes for metagenomic binning, comparative biology and taxonomic classification.</title>
        <authorList>
            <person name="Goeker M."/>
        </authorList>
    </citation>
    <scope>NUCLEOTIDE SEQUENCE</scope>
    <source>
        <strain evidence="2">DSM 25523</strain>
    </source>
</reference>
<evidence type="ECO:0000313" key="3">
    <source>
        <dbReference type="Proteomes" id="UP000717624"/>
    </source>
</evidence>
<dbReference type="Proteomes" id="UP000717624">
    <property type="component" value="Unassembled WGS sequence"/>
</dbReference>
<protein>
    <recommendedName>
        <fullName evidence="1">Phage ABA sandwich domain-containing protein</fullName>
    </recommendedName>
</protein>
<sequence>MAFYDKNSYLENDVIGNFLNENCPKCGATLLGNKRGDKWCSNAGGVGTSVCEYGLKDEPSDQQIITELAKKVMGWHREIHFRDLEDQYGDTYWVDKTGLAVAKDGLWNPLQNIADAFMLLKKLKHMEPVVYYVEQTVVPDKVGWGCNIGGEVIERGHHTAQEAICHAVYRMVKRGKREWQ</sequence>
<evidence type="ECO:0000313" key="2">
    <source>
        <dbReference type="EMBL" id="MBM7592276.1"/>
    </source>
</evidence>
<feature type="domain" description="Phage ABA sandwich" evidence="1">
    <location>
        <begin position="68"/>
        <end position="167"/>
    </location>
</feature>
<keyword evidence="3" id="KW-1185">Reference proteome</keyword>
<gene>
    <name evidence="2" type="ORF">JOD01_003938</name>
</gene>
<comment type="caution">
    <text evidence="2">The sequence shown here is derived from an EMBL/GenBank/DDBJ whole genome shotgun (WGS) entry which is preliminary data.</text>
</comment>